<sequence length="118" mass="12693">MDCSIRICVWKSPGGSNEQETTTTRASSSRRAPGCCGEERPEEKINWLLVLEMFFTNAASSVGTVGFVWATVVLLGGFVTKLNPVDFWFITTLSFFQAISIYNGGGATGSDAAKEGGR</sequence>
<feature type="region of interest" description="Disordered" evidence="1">
    <location>
        <begin position="14"/>
        <end position="38"/>
    </location>
</feature>
<keyword evidence="4" id="KW-1185">Reference proteome</keyword>
<proteinExistence type="predicted"/>
<evidence type="ECO:0000313" key="4">
    <source>
        <dbReference type="Proteomes" id="UP000006591"/>
    </source>
</evidence>
<evidence type="ECO:0000313" key="3">
    <source>
        <dbReference type="EnsemblPlants" id="ONIVA04G21420.1"/>
    </source>
</evidence>
<dbReference type="PANTHER" id="PTHR33115:SF50">
    <property type="entry name" value="ARM REPEAT SUPERFAMILY PROTEIN"/>
    <property type="match status" value="1"/>
</dbReference>
<accession>A0A0E0H4U3</accession>
<dbReference type="AlphaFoldDB" id="A0A0E0H4U3"/>
<keyword evidence="2" id="KW-0812">Transmembrane</keyword>
<feature type="transmembrane region" description="Helical" evidence="2">
    <location>
        <begin position="87"/>
        <end position="105"/>
    </location>
</feature>
<keyword evidence="2" id="KW-1133">Transmembrane helix</keyword>
<keyword evidence="2" id="KW-0472">Membrane</keyword>
<dbReference type="PANTHER" id="PTHR33115">
    <property type="entry name" value="ARM REPEAT SUPERFAMILY PROTEIN"/>
    <property type="match status" value="1"/>
</dbReference>
<dbReference type="STRING" id="4536.A0A0E0H4U3"/>
<reference evidence="3" key="2">
    <citation type="submission" date="2018-04" db="EMBL/GenBank/DDBJ databases">
        <title>OnivRS2 (Oryza nivara Reference Sequence Version 2).</title>
        <authorList>
            <person name="Zhang J."/>
            <person name="Kudrna D."/>
            <person name="Lee S."/>
            <person name="Talag J."/>
            <person name="Rajasekar S."/>
            <person name="Welchert J."/>
            <person name="Hsing Y.-I."/>
            <person name="Wing R.A."/>
        </authorList>
    </citation>
    <scope>NUCLEOTIDE SEQUENCE [LARGE SCALE GENOMIC DNA]</scope>
    <source>
        <strain evidence="3">SL10</strain>
    </source>
</reference>
<evidence type="ECO:0000256" key="1">
    <source>
        <dbReference type="SAM" id="MobiDB-lite"/>
    </source>
</evidence>
<organism evidence="3">
    <name type="scientific">Oryza nivara</name>
    <name type="common">Indian wild rice</name>
    <name type="synonym">Oryza sativa f. spontanea</name>
    <dbReference type="NCBI Taxonomy" id="4536"/>
    <lineage>
        <taxon>Eukaryota</taxon>
        <taxon>Viridiplantae</taxon>
        <taxon>Streptophyta</taxon>
        <taxon>Embryophyta</taxon>
        <taxon>Tracheophyta</taxon>
        <taxon>Spermatophyta</taxon>
        <taxon>Magnoliopsida</taxon>
        <taxon>Liliopsida</taxon>
        <taxon>Poales</taxon>
        <taxon>Poaceae</taxon>
        <taxon>BOP clade</taxon>
        <taxon>Oryzoideae</taxon>
        <taxon>Oryzeae</taxon>
        <taxon>Oryzinae</taxon>
        <taxon>Oryza</taxon>
    </lineage>
</organism>
<evidence type="ECO:0000256" key="2">
    <source>
        <dbReference type="SAM" id="Phobius"/>
    </source>
</evidence>
<dbReference type="Proteomes" id="UP000006591">
    <property type="component" value="Chromosome 4"/>
</dbReference>
<name>A0A0E0H4U3_ORYNI</name>
<feature type="transmembrane region" description="Helical" evidence="2">
    <location>
        <begin position="54"/>
        <end position="75"/>
    </location>
</feature>
<feature type="compositionally biased region" description="Low complexity" evidence="1">
    <location>
        <begin position="21"/>
        <end position="32"/>
    </location>
</feature>
<dbReference type="HOGENOM" id="CLU_2076876_0_0_1"/>
<reference evidence="3" key="1">
    <citation type="submission" date="2015-04" db="UniProtKB">
        <authorList>
            <consortium name="EnsemblPlants"/>
        </authorList>
    </citation>
    <scope>IDENTIFICATION</scope>
    <source>
        <strain evidence="3">SL10</strain>
    </source>
</reference>
<dbReference type="Gramene" id="ONIVA04G21420.1">
    <property type="protein sequence ID" value="ONIVA04G21420.1"/>
    <property type="gene ID" value="ONIVA04G21420"/>
</dbReference>
<dbReference type="EnsemblPlants" id="ONIVA04G21420.1">
    <property type="protein sequence ID" value="ONIVA04G21420.1"/>
    <property type="gene ID" value="ONIVA04G21420"/>
</dbReference>
<protein>
    <submittedName>
        <fullName evidence="3">Uncharacterized protein</fullName>
    </submittedName>
</protein>